<evidence type="ECO:0000256" key="1">
    <source>
        <dbReference type="ARBA" id="ARBA00022729"/>
    </source>
</evidence>
<evidence type="ECO:0000256" key="2">
    <source>
        <dbReference type="ARBA" id="ARBA00022750"/>
    </source>
</evidence>
<dbReference type="GO" id="GO:0006508">
    <property type="term" value="P:proteolysis"/>
    <property type="evidence" value="ECO:0007669"/>
    <property type="project" value="InterPro"/>
</dbReference>
<keyword evidence="6" id="KW-1185">Reference proteome</keyword>
<evidence type="ECO:0000313" key="5">
    <source>
        <dbReference type="EMBL" id="GMM32914.1"/>
    </source>
</evidence>
<dbReference type="PROSITE" id="PS00141">
    <property type="entry name" value="ASP_PROTEASE"/>
    <property type="match status" value="1"/>
</dbReference>
<feature type="domain" description="Peptidase A1" evidence="4">
    <location>
        <begin position="81"/>
        <end position="156"/>
    </location>
</feature>
<keyword evidence="2" id="KW-0064">Aspartyl protease</keyword>
<dbReference type="PROSITE" id="PS51767">
    <property type="entry name" value="PEPTIDASE_A1"/>
    <property type="match status" value="1"/>
</dbReference>
<evidence type="ECO:0000313" key="6">
    <source>
        <dbReference type="Proteomes" id="UP001360560"/>
    </source>
</evidence>
<dbReference type="InterPro" id="IPR021109">
    <property type="entry name" value="Peptidase_aspartic_dom_sf"/>
</dbReference>
<name>A0AAV5QE07_9ASCO</name>
<dbReference type="GO" id="GO:0004190">
    <property type="term" value="F:aspartic-type endopeptidase activity"/>
    <property type="evidence" value="ECO:0007669"/>
    <property type="project" value="UniProtKB-KW"/>
</dbReference>
<protein>
    <recommendedName>
        <fullName evidence="4">Peptidase A1 domain-containing protein</fullName>
    </recommendedName>
</protein>
<dbReference type="EMBL" id="BTFZ01000001">
    <property type="protein sequence ID" value="GMM32914.1"/>
    <property type="molecule type" value="Genomic_DNA"/>
</dbReference>
<feature type="signal peptide" evidence="3">
    <location>
        <begin position="1"/>
        <end position="21"/>
    </location>
</feature>
<dbReference type="Proteomes" id="UP001360560">
    <property type="component" value="Unassembled WGS sequence"/>
</dbReference>
<dbReference type="AlphaFoldDB" id="A0AAV5QE07"/>
<dbReference type="Pfam" id="PF00026">
    <property type="entry name" value="Asp"/>
    <property type="match status" value="1"/>
</dbReference>
<keyword evidence="1 3" id="KW-0732">Signal</keyword>
<dbReference type="GeneID" id="90070893"/>
<keyword evidence="2" id="KW-0378">Hydrolase</keyword>
<organism evidence="5 6">
    <name type="scientific">Saccharomycopsis crataegensis</name>
    <dbReference type="NCBI Taxonomy" id="43959"/>
    <lineage>
        <taxon>Eukaryota</taxon>
        <taxon>Fungi</taxon>
        <taxon>Dikarya</taxon>
        <taxon>Ascomycota</taxon>
        <taxon>Saccharomycotina</taxon>
        <taxon>Saccharomycetes</taxon>
        <taxon>Saccharomycopsidaceae</taxon>
        <taxon>Saccharomycopsis</taxon>
    </lineage>
</organism>
<dbReference type="InterPro" id="IPR001969">
    <property type="entry name" value="Aspartic_peptidase_AS"/>
</dbReference>
<comment type="caution">
    <text evidence="5">The sequence shown here is derived from an EMBL/GenBank/DDBJ whole genome shotgun (WGS) entry which is preliminary data.</text>
</comment>
<gene>
    <name evidence="5" type="ORF">DASC09_002390</name>
</gene>
<dbReference type="Gene3D" id="2.40.70.10">
    <property type="entry name" value="Acid Proteases"/>
    <property type="match status" value="1"/>
</dbReference>
<reference evidence="5 6" key="1">
    <citation type="journal article" date="2023" name="Elife">
        <title>Identification of key yeast species and microbe-microbe interactions impacting larval growth of Drosophila in the wild.</title>
        <authorList>
            <person name="Mure A."/>
            <person name="Sugiura Y."/>
            <person name="Maeda R."/>
            <person name="Honda K."/>
            <person name="Sakurai N."/>
            <person name="Takahashi Y."/>
            <person name="Watada M."/>
            <person name="Katoh T."/>
            <person name="Gotoh A."/>
            <person name="Gotoh Y."/>
            <person name="Taniguchi I."/>
            <person name="Nakamura K."/>
            <person name="Hayashi T."/>
            <person name="Katayama T."/>
            <person name="Uemura T."/>
            <person name="Hattori Y."/>
        </authorList>
    </citation>
    <scope>NUCLEOTIDE SEQUENCE [LARGE SCALE GENOMIC DNA]</scope>
    <source>
        <strain evidence="5 6">SC-9</strain>
    </source>
</reference>
<sequence>MIYTTKVALSLLAALATITEAAPVSKKSKVAPVAIDFKVIKENTFKKYSKDTKLPKSQGYRLIENYQNTHSITIPNEGSYFLAQLKIGSDDQELGVIVDTGSSDLWFPSKSSCEPSKTVEHDSTLSGLPAESSSCPLAYYALFIFNNTLPDIFCTV</sequence>
<dbReference type="InterPro" id="IPR033121">
    <property type="entry name" value="PEPTIDASE_A1"/>
</dbReference>
<feature type="chain" id="PRO_5043719558" description="Peptidase A1 domain-containing protein" evidence="3">
    <location>
        <begin position="22"/>
        <end position="156"/>
    </location>
</feature>
<dbReference type="RefSeq" id="XP_064849914.1">
    <property type="nucleotide sequence ID" value="XM_064993842.1"/>
</dbReference>
<evidence type="ECO:0000256" key="3">
    <source>
        <dbReference type="SAM" id="SignalP"/>
    </source>
</evidence>
<proteinExistence type="predicted"/>
<accession>A0AAV5QE07</accession>
<dbReference type="SUPFAM" id="SSF50630">
    <property type="entry name" value="Acid proteases"/>
    <property type="match status" value="1"/>
</dbReference>
<keyword evidence="2" id="KW-0645">Protease</keyword>
<evidence type="ECO:0000259" key="4">
    <source>
        <dbReference type="PROSITE" id="PS51767"/>
    </source>
</evidence>